<evidence type="ECO:0000256" key="6">
    <source>
        <dbReference type="PIRNR" id="PIRNR016262"/>
    </source>
</evidence>
<dbReference type="RefSeq" id="WP_184748803.1">
    <property type="nucleotide sequence ID" value="NZ_JACHGJ010000013.1"/>
</dbReference>
<dbReference type="SUPFAM" id="SSF55681">
    <property type="entry name" value="Class II aaRS and biotin synthetases"/>
    <property type="match status" value="1"/>
</dbReference>
<dbReference type="NCBIfam" id="NF010925">
    <property type="entry name" value="PRK14345.1"/>
    <property type="match status" value="1"/>
</dbReference>
<dbReference type="Pfam" id="PF21948">
    <property type="entry name" value="LplA-B_cat"/>
    <property type="match status" value="1"/>
</dbReference>
<feature type="site" description="Lowers pKa of active site Cys" evidence="5 9">
    <location>
        <position position="139"/>
    </location>
</feature>
<comment type="pathway">
    <text evidence="1 5 6">Protein modification; protein lipoylation via endogenous pathway; protein N(6)-(lipoyl)lysine from octanoyl-[acyl-carrier-protein]: step 1/2.</text>
</comment>
<dbReference type="NCBIfam" id="TIGR00214">
    <property type="entry name" value="lipB"/>
    <property type="match status" value="1"/>
</dbReference>
<dbReference type="PIRSF" id="PIRSF016262">
    <property type="entry name" value="LPLase"/>
    <property type="match status" value="1"/>
</dbReference>
<feature type="active site" description="Acyl-thioester intermediate" evidence="5 7">
    <location>
        <position position="173"/>
    </location>
</feature>
<dbReference type="EMBL" id="JACHGJ010000013">
    <property type="protein sequence ID" value="MBB6482568.1"/>
    <property type="molecule type" value="Genomic_DNA"/>
</dbReference>
<evidence type="ECO:0000256" key="3">
    <source>
        <dbReference type="ARBA" id="ARBA00023315"/>
    </source>
</evidence>
<dbReference type="InterPro" id="IPR020605">
    <property type="entry name" value="Octanoyltransferase_CS"/>
</dbReference>
<dbReference type="PANTHER" id="PTHR10993">
    <property type="entry name" value="OCTANOYLTRANSFERASE"/>
    <property type="match status" value="1"/>
</dbReference>
<name>A0A841RJ77_9SPIO</name>
<evidence type="ECO:0000256" key="4">
    <source>
        <dbReference type="ARBA" id="ARBA00024732"/>
    </source>
</evidence>
<feature type="binding site" evidence="5 8">
    <location>
        <begin position="74"/>
        <end position="81"/>
    </location>
    <ligand>
        <name>substrate</name>
    </ligand>
</feature>
<dbReference type="InterPro" id="IPR045864">
    <property type="entry name" value="aa-tRNA-synth_II/BPL/LPL"/>
</dbReference>
<evidence type="ECO:0000259" key="10">
    <source>
        <dbReference type="PROSITE" id="PS51733"/>
    </source>
</evidence>
<comment type="caution">
    <text evidence="11">The sequence shown here is derived from an EMBL/GenBank/DDBJ whole genome shotgun (WGS) entry which is preliminary data.</text>
</comment>
<dbReference type="InterPro" id="IPR000544">
    <property type="entry name" value="Octanoyltransferase"/>
</dbReference>
<comment type="function">
    <text evidence="4 5 6">Catalyzes the transfer of endogenously produced octanoic acid from octanoyl-acyl-carrier-protein onto the lipoyl domains of lipoate-dependent enzymes. Lipoyl-ACP can also act as a substrate although octanoyl-ACP is likely to be the physiological substrate.</text>
</comment>
<feature type="binding site" evidence="5 8">
    <location>
        <begin position="142"/>
        <end position="144"/>
    </location>
    <ligand>
        <name>substrate</name>
    </ligand>
</feature>
<dbReference type="GO" id="GO:0033819">
    <property type="term" value="F:lipoyl(octanoyl) transferase activity"/>
    <property type="evidence" value="ECO:0007669"/>
    <property type="project" value="UniProtKB-EC"/>
</dbReference>
<evidence type="ECO:0000313" key="12">
    <source>
        <dbReference type="Proteomes" id="UP000587760"/>
    </source>
</evidence>
<dbReference type="UniPathway" id="UPA00538">
    <property type="reaction ID" value="UER00592"/>
</dbReference>
<dbReference type="Gene3D" id="3.30.930.10">
    <property type="entry name" value="Bira Bifunctional Protein, Domain 2"/>
    <property type="match status" value="1"/>
</dbReference>
<keyword evidence="3 5" id="KW-0012">Acyltransferase</keyword>
<evidence type="ECO:0000313" key="11">
    <source>
        <dbReference type="EMBL" id="MBB6482568.1"/>
    </source>
</evidence>
<comment type="miscellaneous">
    <text evidence="5">In the reaction, the free carboxyl group of octanoic acid is attached via an amide linkage to the epsilon-amino group of a specific lysine residue of lipoyl domains of lipoate-dependent enzymes.</text>
</comment>
<reference evidence="11 12" key="1">
    <citation type="submission" date="2020-08" db="EMBL/GenBank/DDBJ databases">
        <title>Genomic Encyclopedia of Type Strains, Phase IV (KMG-IV): sequencing the most valuable type-strain genomes for metagenomic binning, comparative biology and taxonomic classification.</title>
        <authorList>
            <person name="Goeker M."/>
        </authorList>
    </citation>
    <scope>NUCLEOTIDE SEQUENCE [LARGE SCALE GENOMIC DNA]</scope>
    <source>
        <strain evidence="11 12">DSM 2461</strain>
    </source>
</reference>
<accession>A0A841RJ77</accession>
<dbReference type="HAMAP" id="MF_00013">
    <property type="entry name" value="LipB"/>
    <property type="match status" value="1"/>
</dbReference>
<evidence type="ECO:0000256" key="9">
    <source>
        <dbReference type="PIRSR" id="PIRSR016262-3"/>
    </source>
</evidence>
<comment type="catalytic activity">
    <reaction evidence="5 6">
        <text>octanoyl-[ACP] + L-lysyl-[protein] = N(6)-octanoyl-L-lysyl-[protein] + holo-[ACP] + H(+)</text>
        <dbReference type="Rhea" id="RHEA:17665"/>
        <dbReference type="Rhea" id="RHEA-COMP:9636"/>
        <dbReference type="Rhea" id="RHEA-COMP:9685"/>
        <dbReference type="Rhea" id="RHEA-COMP:9752"/>
        <dbReference type="Rhea" id="RHEA-COMP:9928"/>
        <dbReference type="ChEBI" id="CHEBI:15378"/>
        <dbReference type="ChEBI" id="CHEBI:29969"/>
        <dbReference type="ChEBI" id="CHEBI:64479"/>
        <dbReference type="ChEBI" id="CHEBI:78463"/>
        <dbReference type="ChEBI" id="CHEBI:78809"/>
        <dbReference type="EC" id="2.3.1.181"/>
    </reaction>
</comment>
<dbReference type="AlphaFoldDB" id="A0A841RJ77"/>
<evidence type="ECO:0000256" key="8">
    <source>
        <dbReference type="PIRSR" id="PIRSR016262-2"/>
    </source>
</evidence>
<dbReference type="InterPro" id="IPR004143">
    <property type="entry name" value="BPL_LPL_catalytic"/>
</dbReference>
<comment type="subcellular location">
    <subcellularLocation>
        <location evidence="5">Cytoplasm</location>
    </subcellularLocation>
</comment>
<keyword evidence="2 5" id="KW-0808">Transferase</keyword>
<dbReference type="Proteomes" id="UP000587760">
    <property type="component" value="Unassembled WGS sequence"/>
</dbReference>
<dbReference type="PROSITE" id="PS51733">
    <property type="entry name" value="BPL_LPL_CATALYTIC"/>
    <property type="match status" value="1"/>
</dbReference>
<proteinExistence type="inferred from homology"/>
<dbReference type="PROSITE" id="PS01313">
    <property type="entry name" value="LIPB"/>
    <property type="match status" value="1"/>
</dbReference>
<evidence type="ECO:0000256" key="1">
    <source>
        <dbReference type="ARBA" id="ARBA00004821"/>
    </source>
</evidence>
<evidence type="ECO:0000256" key="5">
    <source>
        <dbReference type="HAMAP-Rule" id="MF_00013"/>
    </source>
</evidence>
<feature type="binding site" evidence="5 8">
    <location>
        <begin position="155"/>
        <end position="157"/>
    </location>
    <ligand>
        <name>substrate</name>
    </ligand>
</feature>
<dbReference type="EC" id="2.3.1.181" evidence="5 6"/>
<dbReference type="PANTHER" id="PTHR10993:SF7">
    <property type="entry name" value="LIPOYLTRANSFERASE 2, MITOCHONDRIAL-RELATED"/>
    <property type="match status" value="1"/>
</dbReference>
<evidence type="ECO:0000256" key="7">
    <source>
        <dbReference type="PIRSR" id="PIRSR016262-1"/>
    </source>
</evidence>
<organism evidence="11 12">
    <name type="scientific">Spirochaeta isovalerica</name>
    <dbReference type="NCBI Taxonomy" id="150"/>
    <lineage>
        <taxon>Bacteria</taxon>
        <taxon>Pseudomonadati</taxon>
        <taxon>Spirochaetota</taxon>
        <taxon>Spirochaetia</taxon>
        <taxon>Spirochaetales</taxon>
        <taxon>Spirochaetaceae</taxon>
        <taxon>Spirochaeta</taxon>
    </lineage>
</organism>
<gene>
    <name evidence="5" type="primary">lipB</name>
    <name evidence="11" type="ORF">HNR50_004268</name>
</gene>
<evidence type="ECO:0000256" key="2">
    <source>
        <dbReference type="ARBA" id="ARBA00022679"/>
    </source>
</evidence>
<dbReference type="CDD" id="cd16444">
    <property type="entry name" value="LipB"/>
    <property type="match status" value="1"/>
</dbReference>
<protein>
    <recommendedName>
        <fullName evidence="5 6">Octanoyltransferase</fullName>
        <ecNumber evidence="5 6">2.3.1.181</ecNumber>
    </recommendedName>
    <alternativeName>
        <fullName evidence="5">Lipoate-protein ligase B</fullName>
    </alternativeName>
    <alternativeName>
        <fullName evidence="5">Lipoyl/octanoyl transferase</fullName>
    </alternativeName>
    <alternativeName>
        <fullName evidence="5">Octanoyl-[acyl-carrier-protein]-protein N-octanoyltransferase</fullName>
    </alternativeName>
</protein>
<feature type="domain" description="BPL/LPL catalytic" evidence="10">
    <location>
        <begin position="32"/>
        <end position="211"/>
    </location>
</feature>
<comment type="similarity">
    <text evidence="5 6">Belongs to the LipB family.</text>
</comment>
<sequence length="211" mass="24132">MDKKLNVIYAGRMSYENALELQLKTQKERMEGKIDDTLILLEHNPVITTGRRDQSHNIFVDPEKVGAEFVKTTRGGEVTYHGPGQIVGYIFINIRDYRKGIKSFVNDLEEVFISLLREEFGIEAGRDDKHRGAWVGNSKITAIGLAVNRDITMHGFAFNVKPDLSHFQWIVPCGIQDKGVTSLEKLIGREPDLEEVQQLVIKHFKKIFDYQ</sequence>
<keyword evidence="5" id="KW-0963">Cytoplasm</keyword>
<dbReference type="GO" id="GO:0009249">
    <property type="term" value="P:protein lipoylation"/>
    <property type="evidence" value="ECO:0007669"/>
    <property type="project" value="InterPro"/>
</dbReference>
<dbReference type="GO" id="GO:0005737">
    <property type="term" value="C:cytoplasm"/>
    <property type="evidence" value="ECO:0007669"/>
    <property type="project" value="UniProtKB-SubCell"/>
</dbReference>
<keyword evidence="12" id="KW-1185">Reference proteome</keyword>